<dbReference type="AlphaFoldDB" id="A0A4R2JQB9"/>
<evidence type="ECO:0008006" key="5">
    <source>
        <dbReference type="Google" id="ProtNLM"/>
    </source>
</evidence>
<keyword evidence="2" id="KW-0812">Transmembrane</keyword>
<evidence type="ECO:0000256" key="2">
    <source>
        <dbReference type="SAM" id="Phobius"/>
    </source>
</evidence>
<dbReference type="RefSeq" id="WP_132114176.1">
    <property type="nucleotide sequence ID" value="NZ_SLWS01000002.1"/>
</dbReference>
<sequence length="251" mass="25444">MRKLAALLGAVTVIGVGVAVAWADPPAGTLGTLTIIPATGLDTTAPAVRTSRGCSPDSDAYYAKVYGPGGFAPGLMATFGTQDTGFSTTAPFPVQFANNMADIATDNSTTVVAGTYTVEVSCIDAFSQQVKGTFTTPMYFTTPHAYQSVPPGGGSTTSSSSSSSSSSTTSSSSSSSSSSAPATSTETTVTSTPGAAEKVSVEVGPQQKLAYTGSPVDMMLPLGIALLLLGAYVLYVTRTRKVSTPTSWPED</sequence>
<evidence type="ECO:0000313" key="3">
    <source>
        <dbReference type="EMBL" id="TCO62421.1"/>
    </source>
</evidence>
<proteinExistence type="predicted"/>
<dbReference type="EMBL" id="SLWS01000002">
    <property type="protein sequence ID" value="TCO62421.1"/>
    <property type="molecule type" value="Genomic_DNA"/>
</dbReference>
<accession>A0A4R2JQB9</accession>
<gene>
    <name evidence="3" type="ORF">EV192_102559</name>
</gene>
<protein>
    <recommendedName>
        <fullName evidence="5">LPXTG-motif cell wall-anchored protein</fullName>
    </recommendedName>
</protein>
<evidence type="ECO:0000256" key="1">
    <source>
        <dbReference type="SAM" id="MobiDB-lite"/>
    </source>
</evidence>
<comment type="caution">
    <text evidence="3">The sequence shown here is derived from an EMBL/GenBank/DDBJ whole genome shotgun (WGS) entry which is preliminary data.</text>
</comment>
<organism evidence="3 4">
    <name type="scientific">Actinocrispum wychmicini</name>
    <dbReference type="NCBI Taxonomy" id="1213861"/>
    <lineage>
        <taxon>Bacteria</taxon>
        <taxon>Bacillati</taxon>
        <taxon>Actinomycetota</taxon>
        <taxon>Actinomycetes</taxon>
        <taxon>Pseudonocardiales</taxon>
        <taxon>Pseudonocardiaceae</taxon>
        <taxon>Actinocrispum</taxon>
    </lineage>
</organism>
<dbReference type="Proteomes" id="UP000295680">
    <property type="component" value="Unassembled WGS sequence"/>
</dbReference>
<dbReference type="OrthoDB" id="3298787at2"/>
<feature type="region of interest" description="Disordered" evidence="1">
    <location>
        <begin position="145"/>
        <end position="199"/>
    </location>
</feature>
<feature type="transmembrane region" description="Helical" evidence="2">
    <location>
        <begin position="218"/>
        <end position="237"/>
    </location>
</feature>
<evidence type="ECO:0000313" key="4">
    <source>
        <dbReference type="Proteomes" id="UP000295680"/>
    </source>
</evidence>
<keyword evidence="2" id="KW-0472">Membrane</keyword>
<feature type="compositionally biased region" description="Low complexity" evidence="1">
    <location>
        <begin position="156"/>
        <end position="196"/>
    </location>
</feature>
<keyword evidence="2" id="KW-1133">Transmembrane helix</keyword>
<keyword evidence="4" id="KW-1185">Reference proteome</keyword>
<reference evidence="3 4" key="1">
    <citation type="submission" date="2019-03" db="EMBL/GenBank/DDBJ databases">
        <title>Genomic Encyclopedia of Type Strains, Phase IV (KMG-IV): sequencing the most valuable type-strain genomes for metagenomic binning, comparative biology and taxonomic classification.</title>
        <authorList>
            <person name="Goeker M."/>
        </authorList>
    </citation>
    <scope>NUCLEOTIDE SEQUENCE [LARGE SCALE GENOMIC DNA]</scope>
    <source>
        <strain evidence="3 4">DSM 45934</strain>
    </source>
</reference>
<name>A0A4R2JQB9_9PSEU</name>